<feature type="transmembrane region" description="Helical" evidence="1">
    <location>
        <begin position="30"/>
        <end position="55"/>
    </location>
</feature>
<evidence type="ECO:0008006" key="4">
    <source>
        <dbReference type="Google" id="ProtNLM"/>
    </source>
</evidence>
<dbReference type="RefSeq" id="WP_169249217.1">
    <property type="nucleotide sequence ID" value="NZ_SPMZ01000035.1"/>
</dbReference>
<name>A0ABX1TML4_9GAMM</name>
<comment type="caution">
    <text evidence="2">The sequence shown here is derived from an EMBL/GenBank/DDBJ whole genome shotgun (WGS) entry which is preliminary data.</text>
</comment>
<evidence type="ECO:0000313" key="3">
    <source>
        <dbReference type="Proteomes" id="UP000760480"/>
    </source>
</evidence>
<feature type="transmembrane region" description="Helical" evidence="1">
    <location>
        <begin position="211"/>
        <end position="232"/>
    </location>
</feature>
<keyword evidence="1" id="KW-0472">Membrane</keyword>
<feature type="transmembrane region" description="Helical" evidence="1">
    <location>
        <begin position="238"/>
        <end position="255"/>
    </location>
</feature>
<feature type="transmembrane region" description="Helical" evidence="1">
    <location>
        <begin position="168"/>
        <end position="190"/>
    </location>
</feature>
<sequence>MRGFGPRALAPRDGWDWLTQAWRLMRRRPWLFVVVALFAPAGSALLLALPIWHWWLPPLGAWVTLIATVFCYGLPSSLTVTLACALARAANRKQPPAPRQLFNWTALKALGKTSLFLFMLLLQGYLVVYWVQDQLLPADFATLADGAPGMPPTTFGVASTVLGTQLSVLGGVLLVLQVLLTWFAIPLKLFRELPLSACWRHSALAMQLNPWLFPVLGLAGLVLVVLPFFGFFSIPAQVLALPLPVYLGALLYVAWNDVFQGGLENEEIVELTANWQTSVSGGSVSRRSRAAPD</sequence>
<accession>A0ABX1TML4</accession>
<evidence type="ECO:0000256" key="1">
    <source>
        <dbReference type="SAM" id="Phobius"/>
    </source>
</evidence>
<keyword evidence="3" id="KW-1185">Reference proteome</keyword>
<keyword evidence="1" id="KW-0812">Transmembrane</keyword>
<protein>
    <recommendedName>
        <fullName evidence="4">DUF2189 domain-containing protein</fullName>
    </recommendedName>
</protein>
<feature type="transmembrane region" description="Helical" evidence="1">
    <location>
        <begin position="61"/>
        <end position="88"/>
    </location>
</feature>
<reference evidence="2 3" key="1">
    <citation type="submission" date="2019-03" db="EMBL/GenBank/DDBJ databases">
        <title>Metabolic reconstructions from genomes of highly enriched 'Candidatus Accumulibacter' and 'Candidatus Competibacter' bioreactor populations.</title>
        <authorList>
            <person name="Annavajhala M.K."/>
            <person name="Welles L."/>
            <person name="Abbas B."/>
            <person name="Sorokin D."/>
            <person name="Park H."/>
            <person name="Van Loosdrecht M."/>
            <person name="Chandran K."/>
        </authorList>
    </citation>
    <scope>NUCLEOTIDE SEQUENCE [LARGE SCALE GENOMIC DNA]</scope>
    <source>
        <strain evidence="2 3">SBR_G</strain>
    </source>
</reference>
<dbReference type="Proteomes" id="UP000760480">
    <property type="component" value="Unassembled WGS sequence"/>
</dbReference>
<gene>
    <name evidence="2" type="ORF">E4P82_12540</name>
</gene>
<evidence type="ECO:0000313" key="2">
    <source>
        <dbReference type="EMBL" id="NMQ19952.1"/>
    </source>
</evidence>
<feature type="transmembrane region" description="Helical" evidence="1">
    <location>
        <begin position="109"/>
        <end position="131"/>
    </location>
</feature>
<proteinExistence type="predicted"/>
<dbReference type="EMBL" id="SPMZ01000035">
    <property type="protein sequence ID" value="NMQ19952.1"/>
    <property type="molecule type" value="Genomic_DNA"/>
</dbReference>
<organism evidence="2 3">
    <name type="scientific">Candidatus Competibacter phosphatis</name>
    <dbReference type="NCBI Taxonomy" id="221280"/>
    <lineage>
        <taxon>Bacteria</taxon>
        <taxon>Pseudomonadati</taxon>
        <taxon>Pseudomonadota</taxon>
        <taxon>Gammaproteobacteria</taxon>
        <taxon>Candidatus Competibacteraceae</taxon>
        <taxon>Candidatus Competibacter</taxon>
    </lineage>
</organism>
<keyword evidence="1" id="KW-1133">Transmembrane helix</keyword>